<name>A0A4U8TP16_9HELI</name>
<keyword evidence="1 3" id="KW-0853">WD repeat</keyword>
<evidence type="ECO:0000256" key="1">
    <source>
        <dbReference type="ARBA" id="ARBA00022574"/>
    </source>
</evidence>
<feature type="repeat" description="WD" evidence="3">
    <location>
        <begin position="308"/>
        <end position="347"/>
    </location>
</feature>
<dbReference type="PROSITE" id="PS50082">
    <property type="entry name" value="WD_REPEATS_2"/>
    <property type="match status" value="1"/>
</dbReference>
<dbReference type="InterPro" id="IPR019775">
    <property type="entry name" value="WD40_repeat_CS"/>
</dbReference>
<dbReference type="STRING" id="425400.LS65_04190"/>
<dbReference type="SUPFAM" id="SSF50998">
    <property type="entry name" value="Quinoprotein alcohol dehydrogenase-like"/>
    <property type="match status" value="1"/>
</dbReference>
<protein>
    <submittedName>
        <fullName evidence="4">WD40 repeat domain-containing protein</fullName>
    </submittedName>
</protein>
<dbReference type="OrthoDB" id="11703at2"/>
<dbReference type="InterPro" id="IPR015943">
    <property type="entry name" value="WD40/YVTN_repeat-like_dom_sf"/>
</dbReference>
<dbReference type="RefSeq" id="WP_034361463.1">
    <property type="nucleotide sequence ID" value="NZ_CAJUDB010000007.1"/>
</dbReference>
<dbReference type="InterPro" id="IPR011047">
    <property type="entry name" value="Quinoprotein_ADH-like_sf"/>
</dbReference>
<evidence type="ECO:0000256" key="3">
    <source>
        <dbReference type="PROSITE-ProRule" id="PRU00221"/>
    </source>
</evidence>
<sequence>MDSLKMHRARFKQIWYFLCLLALSLPLCAKPLVIESKNAQTIHTNAIITHISAFDNYIFVGNTNGGIDVFSLDSNKKAFKAYSLTLPLIEDYFGNAFLPRVFDIATFDGKTLFVLSEASRGGKQILKLSTTQKPEVIYHTTTSPKRIVAFDKNKLVIGFLSNEIGLFDITDKKFIYMSHPSLAGFSDLCVNTPFILSTDESGIVNVIHSANGKVLSRLDKINKDNNYQIASAQDKILTASVDRQMGIYTFNSQDKSTFNLTNATSIKSDFLIYAVGISPNATWAAFSKNEQNDIGIIHLPTMEEQYTLKGTASLINSLVFYDENTLISGSDDKILIIWNLPKPKEKQ</sequence>
<evidence type="ECO:0000313" key="5">
    <source>
        <dbReference type="Proteomes" id="UP000029707"/>
    </source>
</evidence>
<dbReference type="SMART" id="SM00320">
    <property type="entry name" value="WD40"/>
    <property type="match status" value="1"/>
</dbReference>
<proteinExistence type="predicted"/>
<keyword evidence="2" id="KW-0677">Repeat</keyword>
<keyword evidence="5" id="KW-1185">Reference proteome</keyword>
<dbReference type="AlphaFoldDB" id="A0A4U8TP16"/>
<dbReference type="Gene3D" id="2.130.10.10">
    <property type="entry name" value="YVTN repeat-like/Quinoprotein amine dehydrogenase"/>
    <property type="match status" value="1"/>
</dbReference>
<dbReference type="Proteomes" id="UP000029707">
    <property type="component" value="Unassembled WGS sequence"/>
</dbReference>
<dbReference type="EMBL" id="JRMQ02000007">
    <property type="protein sequence ID" value="TLE01545.1"/>
    <property type="molecule type" value="Genomic_DNA"/>
</dbReference>
<reference evidence="4 5" key="1">
    <citation type="journal article" date="2014" name="Genome Announc.">
        <title>Draft genome sequences of eight enterohepatic helicobacter species isolated from both laboratory and wild rodents.</title>
        <authorList>
            <person name="Sheh A."/>
            <person name="Shen Z."/>
            <person name="Fox J.G."/>
        </authorList>
    </citation>
    <scope>NUCLEOTIDE SEQUENCE [LARGE SCALE GENOMIC DNA]</scope>
    <source>
        <strain evidence="4 5">MIT 01-6451</strain>
    </source>
</reference>
<dbReference type="PROSITE" id="PS50294">
    <property type="entry name" value="WD_REPEATS_REGION"/>
    <property type="match status" value="1"/>
</dbReference>
<evidence type="ECO:0000313" key="4">
    <source>
        <dbReference type="EMBL" id="TLE01545.1"/>
    </source>
</evidence>
<dbReference type="Pfam" id="PF00400">
    <property type="entry name" value="WD40"/>
    <property type="match status" value="1"/>
</dbReference>
<dbReference type="PROSITE" id="PS00678">
    <property type="entry name" value="WD_REPEATS_1"/>
    <property type="match status" value="1"/>
</dbReference>
<comment type="caution">
    <text evidence="4">The sequence shown here is derived from an EMBL/GenBank/DDBJ whole genome shotgun (WGS) entry which is preliminary data.</text>
</comment>
<gene>
    <name evidence="4" type="ORF">LS65_006190</name>
</gene>
<accession>A0A4U8TP16</accession>
<dbReference type="InterPro" id="IPR001680">
    <property type="entry name" value="WD40_rpt"/>
</dbReference>
<evidence type="ECO:0000256" key="2">
    <source>
        <dbReference type="ARBA" id="ARBA00022737"/>
    </source>
</evidence>
<organism evidence="4 5">
    <name type="scientific">Helicobacter japonicus</name>
    <dbReference type="NCBI Taxonomy" id="425400"/>
    <lineage>
        <taxon>Bacteria</taxon>
        <taxon>Pseudomonadati</taxon>
        <taxon>Campylobacterota</taxon>
        <taxon>Epsilonproteobacteria</taxon>
        <taxon>Campylobacterales</taxon>
        <taxon>Helicobacteraceae</taxon>
        <taxon>Helicobacter</taxon>
    </lineage>
</organism>